<dbReference type="Proteomes" id="UP000317835">
    <property type="component" value="Chromosome"/>
</dbReference>
<dbReference type="GO" id="GO:0016020">
    <property type="term" value="C:membrane"/>
    <property type="evidence" value="ECO:0007669"/>
    <property type="project" value="InterPro"/>
</dbReference>
<dbReference type="PANTHER" id="PTHR35335">
    <property type="entry name" value="UPF0716 PROTEIN FXSA"/>
    <property type="match status" value="1"/>
</dbReference>
<dbReference type="NCBIfam" id="NF008528">
    <property type="entry name" value="PRK11463.1-2"/>
    <property type="match status" value="1"/>
</dbReference>
<reference evidence="3 4" key="1">
    <citation type="submission" date="2019-02" db="EMBL/GenBank/DDBJ databases">
        <title>Deep-cultivation of Planctomycetes and their phenomic and genomic characterization uncovers novel biology.</title>
        <authorList>
            <person name="Wiegand S."/>
            <person name="Jogler M."/>
            <person name="Boedeker C."/>
            <person name="Pinto D."/>
            <person name="Vollmers J."/>
            <person name="Rivas-Marin E."/>
            <person name="Kohn T."/>
            <person name="Peeters S.H."/>
            <person name="Heuer A."/>
            <person name="Rast P."/>
            <person name="Oberbeckmann S."/>
            <person name="Bunk B."/>
            <person name="Jeske O."/>
            <person name="Meyerdierks A."/>
            <person name="Storesund J.E."/>
            <person name="Kallscheuer N."/>
            <person name="Luecker S."/>
            <person name="Lage O.M."/>
            <person name="Pohl T."/>
            <person name="Merkel B.J."/>
            <person name="Hornburger P."/>
            <person name="Mueller R.-W."/>
            <person name="Bruemmer F."/>
            <person name="Labrenz M."/>
            <person name="Spormann A.M."/>
            <person name="Op den Camp H."/>
            <person name="Overmann J."/>
            <person name="Amann R."/>
            <person name="Jetten M.S.M."/>
            <person name="Mascher T."/>
            <person name="Medema M.H."/>
            <person name="Devos D.P."/>
            <person name="Kaster A.-K."/>
            <person name="Ovreas L."/>
            <person name="Rohde M."/>
            <person name="Galperin M.Y."/>
            <person name="Jogler C."/>
        </authorList>
    </citation>
    <scope>NUCLEOTIDE SEQUENCE [LARGE SCALE GENOMIC DNA]</scope>
    <source>
        <strain evidence="3 4">ElP</strain>
    </source>
</reference>
<sequence>MFVRLLLLLTIVPIAELFVLLQVHGAIAERYDFKTGLLVTVGAILFTGALGAYLARRQGLGVIRELQRSMAEGKFPGRTLLDGAMVLVGGAMLLTPGFLTDLVGLSLLIPFTRDAYRRVFSAWLSRKVRRGEAFVRFGPGPGSGMGPWPGSGDPRAPGPSSARGRVIDVTPEDQDRA</sequence>
<evidence type="ECO:0000313" key="4">
    <source>
        <dbReference type="Proteomes" id="UP000317835"/>
    </source>
</evidence>
<keyword evidence="2" id="KW-1133">Transmembrane helix</keyword>
<feature type="region of interest" description="Disordered" evidence="1">
    <location>
        <begin position="139"/>
        <end position="177"/>
    </location>
</feature>
<dbReference type="InterPro" id="IPR007313">
    <property type="entry name" value="FxsA"/>
</dbReference>
<accession>A0A518H0C4</accession>
<gene>
    <name evidence="3" type="ORF">ElP_21810</name>
</gene>
<dbReference type="PANTHER" id="PTHR35335:SF1">
    <property type="entry name" value="UPF0716 PROTEIN FXSA"/>
    <property type="match status" value="1"/>
</dbReference>
<evidence type="ECO:0000256" key="1">
    <source>
        <dbReference type="SAM" id="MobiDB-lite"/>
    </source>
</evidence>
<name>A0A518H0C4_9BACT</name>
<feature type="transmembrane region" description="Helical" evidence="2">
    <location>
        <begin position="75"/>
        <end position="99"/>
    </location>
</feature>
<evidence type="ECO:0000313" key="3">
    <source>
        <dbReference type="EMBL" id="QDV34296.1"/>
    </source>
</evidence>
<feature type="compositionally biased region" description="Gly residues" evidence="1">
    <location>
        <begin position="139"/>
        <end position="149"/>
    </location>
</feature>
<dbReference type="EMBL" id="CP036426">
    <property type="protein sequence ID" value="QDV34296.1"/>
    <property type="molecule type" value="Genomic_DNA"/>
</dbReference>
<organism evidence="3 4">
    <name type="scientific">Tautonia plasticadhaerens</name>
    <dbReference type="NCBI Taxonomy" id="2527974"/>
    <lineage>
        <taxon>Bacteria</taxon>
        <taxon>Pseudomonadati</taxon>
        <taxon>Planctomycetota</taxon>
        <taxon>Planctomycetia</taxon>
        <taxon>Isosphaerales</taxon>
        <taxon>Isosphaeraceae</taxon>
        <taxon>Tautonia</taxon>
    </lineage>
</organism>
<keyword evidence="2" id="KW-0812">Transmembrane</keyword>
<feature type="transmembrane region" description="Helical" evidence="2">
    <location>
        <begin position="35"/>
        <end position="55"/>
    </location>
</feature>
<protein>
    <submittedName>
        <fullName evidence="3">Phage T7 F exclusion suppressor FxsA</fullName>
    </submittedName>
</protein>
<keyword evidence="4" id="KW-1185">Reference proteome</keyword>
<dbReference type="Pfam" id="PF04186">
    <property type="entry name" value="FxsA"/>
    <property type="match status" value="1"/>
</dbReference>
<proteinExistence type="predicted"/>
<keyword evidence="2" id="KW-0472">Membrane</keyword>
<evidence type="ECO:0000256" key="2">
    <source>
        <dbReference type="SAM" id="Phobius"/>
    </source>
</evidence>
<dbReference type="KEGG" id="tpla:ElP_21810"/>
<dbReference type="AlphaFoldDB" id="A0A518H0C4"/>
<dbReference type="RefSeq" id="WP_145269095.1">
    <property type="nucleotide sequence ID" value="NZ_CP036426.1"/>
</dbReference>
<dbReference type="OrthoDB" id="9792788at2"/>